<organism evidence="1 2">
    <name type="scientific">Pontibaca methylaminivorans</name>
    <dbReference type="NCBI Taxonomy" id="515897"/>
    <lineage>
        <taxon>Bacteria</taxon>
        <taxon>Pseudomonadati</taxon>
        <taxon>Pseudomonadota</taxon>
        <taxon>Alphaproteobacteria</taxon>
        <taxon>Rhodobacterales</taxon>
        <taxon>Roseobacteraceae</taxon>
        <taxon>Pontibaca</taxon>
    </lineage>
</organism>
<evidence type="ECO:0000313" key="1">
    <source>
        <dbReference type="EMBL" id="SIT82636.1"/>
    </source>
</evidence>
<sequence length="71" mass="8434">MPIRELKQRAEHLENRISRSDYLERLRLQPEFSRVIDRLRAEGVRVPTHLSNLEYSLAEEAIEAQFDNMPV</sequence>
<name>A0A1R3X096_9RHOB</name>
<dbReference type="OrthoDB" id="7870782at2"/>
<proteinExistence type="predicted"/>
<gene>
    <name evidence="1" type="ORF">SAMN05421849_1746</name>
</gene>
<protein>
    <submittedName>
        <fullName evidence="1">Uncharacterized protein</fullName>
    </submittedName>
</protein>
<accession>A0A1R3X096</accession>
<evidence type="ECO:0000313" key="2">
    <source>
        <dbReference type="Proteomes" id="UP000192455"/>
    </source>
</evidence>
<dbReference type="EMBL" id="FTPS01000001">
    <property type="protein sequence ID" value="SIT82636.1"/>
    <property type="molecule type" value="Genomic_DNA"/>
</dbReference>
<dbReference type="RefSeq" id="WP_076649490.1">
    <property type="nucleotide sequence ID" value="NZ_DAIPDV010000014.1"/>
</dbReference>
<keyword evidence="2" id="KW-1185">Reference proteome</keyword>
<reference evidence="1 2" key="1">
    <citation type="submission" date="2017-01" db="EMBL/GenBank/DDBJ databases">
        <authorList>
            <person name="Mah S.A."/>
            <person name="Swanson W.J."/>
            <person name="Moy G.W."/>
            <person name="Vacquier V.D."/>
        </authorList>
    </citation>
    <scope>NUCLEOTIDE SEQUENCE [LARGE SCALE GENOMIC DNA]</scope>
    <source>
        <strain evidence="1 2">DSM 21219</strain>
    </source>
</reference>
<dbReference type="AlphaFoldDB" id="A0A1R3X096"/>
<dbReference type="Proteomes" id="UP000192455">
    <property type="component" value="Unassembled WGS sequence"/>
</dbReference>